<dbReference type="Proteomes" id="UP001193081">
    <property type="component" value="Unassembled WGS sequence"/>
</dbReference>
<evidence type="ECO:0000256" key="1">
    <source>
        <dbReference type="SAM" id="MobiDB-lite"/>
    </source>
</evidence>
<protein>
    <submittedName>
        <fullName evidence="2">Uncharacterized protein</fullName>
    </submittedName>
</protein>
<gene>
    <name evidence="2" type="ORF">EYB53_024710</name>
</gene>
<dbReference type="RefSeq" id="WP_135482175.1">
    <property type="nucleotide sequence ID" value="NZ_SIJK02000116.1"/>
</dbReference>
<accession>A0ABS4DHN3</accession>
<evidence type="ECO:0000313" key="3">
    <source>
        <dbReference type="Proteomes" id="UP001193081"/>
    </source>
</evidence>
<reference evidence="2 3" key="1">
    <citation type="submission" date="2021-03" db="EMBL/GenBank/DDBJ databases">
        <authorList>
            <person name="Grouzdev D.S."/>
        </authorList>
    </citation>
    <scope>NUCLEOTIDE SEQUENCE [LARGE SCALE GENOMIC DNA]</scope>
    <source>
        <strain evidence="2 3">M50-1</strain>
    </source>
</reference>
<comment type="caution">
    <text evidence="2">The sequence shown here is derived from an EMBL/GenBank/DDBJ whole genome shotgun (WGS) entry which is preliminary data.</text>
</comment>
<evidence type="ECO:0000313" key="2">
    <source>
        <dbReference type="EMBL" id="MBP1468933.1"/>
    </source>
</evidence>
<organism evidence="2 3">
    <name type="scientific">Candidatus Chloroploca mongolica</name>
    <dbReference type="NCBI Taxonomy" id="2528176"/>
    <lineage>
        <taxon>Bacteria</taxon>
        <taxon>Bacillati</taxon>
        <taxon>Chloroflexota</taxon>
        <taxon>Chloroflexia</taxon>
        <taxon>Chloroflexales</taxon>
        <taxon>Chloroflexineae</taxon>
        <taxon>Oscillochloridaceae</taxon>
        <taxon>Candidatus Chloroploca</taxon>
    </lineage>
</organism>
<proteinExistence type="predicted"/>
<sequence length="308" mass="32252">MEQLSLNRATEIILDALATPGSATPPGLVEHGRNVLARYSQGNQTIAQVLAIFQGDPKNQTLRPYVVQQLVAIFTQQQAASQEIMALAQQIIASRPQDNIGQRGGLNFGSGRQLGDVSVRDVAGGDINRTETTQGDRITTGDISGTGIAIGRGARSSVRNIDTGGGDYAEGNIDKRKGNFVSGDQFTMSGNFSGAILNIKSTLTNVSQSVGAAPHGDAATKAQLQALIAQLSAELQKVPAEQAGEAEQAAKRAESAVAEATKPNPDKDDVAYSLSRLKKAAENIAQVLPTVLPIATQIADVLRKMIGA</sequence>
<dbReference type="EMBL" id="SIJK02000116">
    <property type="protein sequence ID" value="MBP1468933.1"/>
    <property type="molecule type" value="Genomic_DNA"/>
</dbReference>
<name>A0ABS4DHN3_9CHLR</name>
<keyword evidence="3" id="KW-1185">Reference proteome</keyword>
<feature type="region of interest" description="Disordered" evidence="1">
    <location>
        <begin position="240"/>
        <end position="269"/>
    </location>
</feature>